<protein>
    <submittedName>
        <fullName evidence="1">Uncharacterized protein</fullName>
    </submittedName>
</protein>
<dbReference type="AlphaFoldDB" id="U7QL71"/>
<reference evidence="1 2" key="1">
    <citation type="journal article" date="2013" name="Front. Microbiol.">
        <title>Comparative genomic analyses of the cyanobacterium, Lyngbya aestuarii BL J, a powerful hydrogen producer.</title>
        <authorList>
            <person name="Kothari A."/>
            <person name="Vaughn M."/>
            <person name="Garcia-Pichel F."/>
        </authorList>
    </citation>
    <scope>NUCLEOTIDE SEQUENCE [LARGE SCALE GENOMIC DNA]</scope>
    <source>
        <strain evidence="1 2">BL J</strain>
    </source>
</reference>
<name>U7QL71_9CYAN</name>
<comment type="caution">
    <text evidence="1">The sequence shown here is derived from an EMBL/GenBank/DDBJ whole genome shotgun (WGS) entry which is preliminary data.</text>
</comment>
<evidence type="ECO:0000313" key="2">
    <source>
        <dbReference type="Proteomes" id="UP000017127"/>
    </source>
</evidence>
<dbReference type="EMBL" id="AUZM01000009">
    <property type="protein sequence ID" value="ERT08623.1"/>
    <property type="molecule type" value="Genomic_DNA"/>
</dbReference>
<proteinExistence type="predicted"/>
<evidence type="ECO:0000313" key="1">
    <source>
        <dbReference type="EMBL" id="ERT08623.1"/>
    </source>
</evidence>
<dbReference type="Proteomes" id="UP000017127">
    <property type="component" value="Unassembled WGS sequence"/>
</dbReference>
<accession>U7QL71</accession>
<organism evidence="1 2">
    <name type="scientific">Lyngbya aestuarii BL J</name>
    <dbReference type="NCBI Taxonomy" id="1348334"/>
    <lineage>
        <taxon>Bacteria</taxon>
        <taxon>Bacillati</taxon>
        <taxon>Cyanobacteriota</taxon>
        <taxon>Cyanophyceae</taxon>
        <taxon>Oscillatoriophycideae</taxon>
        <taxon>Oscillatoriales</taxon>
        <taxon>Microcoleaceae</taxon>
        <taxon>Lyngbya</taxon>
    </lineage>
</organism>
<gene>
    <name evidence="1" type="ORF">M595_1376</name>
</gene>
<keyword evidence="2" id="KW-1185">Reference proteome</keyword>
<sequence>MAFTSKYSTQPQSDCYMTHLSNKSQNNLYKESFYLEFKKTAQ</sequence>